<dbReference type="EMBL" id="BOQN01000092">
    <property type="protein sequence ID" value="GIM95302.1"/>
    <property type="molecule type" value="Genomic_DNA"/>
</dbReference>
<name>A0A919TH88_9ACTN</name>
<feature type="region of interest" description="Disordered" evidence="1">
    <location>
        <begin position="1"/>
        <end position="106"/>
    </location>
</feature>
<reference evidence="2 3" key="1">
    <citation type="submission" date="2021-03" db="EMBL/GenBank/DDBJ databases">
        <title>Whole genome shotgun sequence of Actinoplanes toevensis NBRC 105298.</title>
        <authorList>
            <person name="Komaki H."/>
            <person name="Tamura T."/>
        </authorList>
    </citation>
    <scope>NUCLEOTIDE SEQUENCE [LARGE SCALE GENOMIC DNA]</scope>
    <source>
        <strain evidence="2 3">NBRC 105298</strain>
    </source>
</reference>
<keyword evidence="3" id="KW-1185">Reference proteome</keyword>
<accession>A0A919TH88</accession>
<dbReference type="AlphaFoldDB" id="A0A919TH88"/>
<dbReference type="Proteomes" id="UP000677082">
    <property type="component" value="Unassembled WGS sequence"/>
</dbReference>
<gene>
    <name evidence="2" type="ORF">Ato02nite_070950</name>
</gene>
<evidence type="ECO:0000256" key="1">
    <source>
        <dbReference type="SAM" id="MobiDB-lite"/>
    </source>
</evidence>
<organism evidence="2 3">
    <name type="scientific">Paractinoplanes toevensis</name>
    <dbReference type="NCBI Taxonomy" id="571911"/>
    <lineage>
        <taxon>Bacteria</taxon>
        <taxon>Bacillati</taxon>
        <taxon>Actinomycetota</taxon>
        <taxon>Actinomycetes</taxon>
        <taxon>Micromonosporales</taxon>
        <taxon>Micromonosporaceae</taxon>
        <taxon>Paractinoplanes</taxon>
    </lineage>
</organism>
<sequence>MLLAPSGPAPPSGRTSGRWNRAKSEATSRSSLGGHPQLPATGADRAWAAVPTSPALSGTAPSDGRGRRRASDREEYAPFLEESIRRAHRDASGIDQNGGKNTRTSGLAKPKIISFRALRPALSVAGRLVYIGK</sequence>
<proteinExistence type="predicted"/>
<evidence type="ECO:0000313" key="3">
    <source>
        <dbReference type="Proteomes" id="UP000677082"/>
    </source>
</evidence>
<protein>
    <submittedName>
        <fullName evidence="2">Uncharacterized protein</fullName>
    </submittedName>
</protein>
<comment type="caution">
    <text evidence="2">The sequence shown here is derived from an EMBL/GenBank/DDBJ whole genome shotgun (WGS) entry which is preliminary data.</text>
</comment>
<feature type="compositionally biased region" description="Basic and acidic residues" evidence="1">
    <location>
        <begin position="69"/>
        <end position="92"/>
    </location>
</feature>
<evidence type="ECO:0000313" key="2">
    <source>
        <dbReference type="EMBL" id="GIM95302.1"/>
    </source>
</evidence>
<feature type="compositionally biased region" description="Polar residues" evidence="1">
    <location>
        <begin position="94"/>
        <end position="105"/>
    </location>
</feature>